<dbReference type="Proteomes" id="UP000245926">
    <property type="component" value="Chromosome"/>
</dbReference>
<dbReference type="InterPro" id="IPR008807">
    <property type="entry name" value="ROS_MUCR"/>
</dbReference>
<proteinExistence type="inferred from homology"/>
<dbReference type="Pfam" id="PF05443">
    <property type="entry name" value="ROS_MUCR"/>
    <property type="match status" value="1"/>
</dbReference>
<sequence>MQERAENSELNPIDVAAEIVSAYVANNSVSQAELPALIASVHTALSGLGKPARSAEQQFEKATPAQIKASISPDALISFIDGKPYKALKRHLTTHGLDPVAYCQRYGLPYDYPMVTASYAAQRSELAKASGLGQARRDRGT</sequence>
<evidence type="ECO:0000256" key="1">
    <source>
        <dbReference type="ARBA" id="ARBA00007031"/>
    </source>
</evidence>
<dbReference type="RefSeq" id="WP_109894494.1">
    <property type="nucleotide sequence ID" value="NZ_CP029550.1"/>
</dbReference>
<dbReference type="Gene3D" id="1.10.10.1550">
    <property type="entry name" value="ROS/MUCR transcriptional regulator protein"/>
    <property type="match status" value="1"/>
</dbReference>
<dbReference type="GO" id="GO:0006355">
    <property type="term" value="P:regulation of DNA-templated transcription"/>
    <property type="evidence" value="ECO:0007669"/>
    <property type="project" value="InterPro"/>
</dbReference>
<gene>
    <name evidence="2" type="ORF">DK389_27500</name>
</gene>
<evidence type="ECO:0000313" key="3">
    <source>
        <dbReference type="Proteomes" id="UP000245926"/>
    </source>
</evidence>
<comment type="similarity">
    <text evidence="1">Belongs to the ros/MucR family.</text>
</comment>
<dbReference type="KEGG" id="mets:DK389_27500"/>
<protein>
    <submittedName>
        <fullName evidence="2">MucR family transcriptional regulator</fullName>
    </submittedName>
</protein>
<evidence type="ECO:0000313" key="2">
    <source>
        <dbReference type="EMBL" id="AWN43566.1"/>
    </source>
</evidence>
<name>A0A2U8WE36_9HYPH</name>
<reference evidence="3" key="1">
    <citation type="submission" date="2018-05" db="EMBL/GenBank/DDBJ databases">
        <title>Complete Genome Sequence of Methylobacterium sp. 17SD2-17.</title>
        <authorList>
            <person name="Srinivasan S."/>
        </authorList>
    </citation>
    <scope>NUCLEOTIDE SEQUENCE [LARGE SCALE GENOMIC DNA]</scope>
    <source>
        <strain evidence="3">17SD2-17</strain>
    </source>
</reference>
<dbReference type="GO" id="GO:0008270">
    <property type="term" value="F:zinc ion binding"/>
    <property type="evidence" value="ECO:0007669"/>
    <property type="project" value="InterPro"/>
</dbReference>
<dbReference type="InterPro" id="IPR041920">
    <property type="entry name" value="ROS/MUCR_sf"/>
</dbReference>
<organism evidence="2 3">
    <name type="scientific">Methylobacterium durans</name>
    <dbReference type="NCBI Taxonomy" id="2202825"/>
    <lineage>
        <taxon>Bacteria</taxon>
        <taxon>Pseudomonadati</taxon>
        <taxon>Pseudomonadota</taxon>
        <taxon>Alphaproteobacteria</taxon>
        <taxon>Hyphomicrobiales</taxon>
        <taxon>Methylobacteriaceae</taxon>
        <taxon>Methylobacterium</taxon>
    </lineage>
</organism>
<dbReference type="GO" id="GO:0003677">
    <property type="term" value="F:DNA binding"/>
    <property type="evidence" value="ECO:0007669"/>
    <property type="project" value="InterPro"/>
</dbReference>
<dbReference type="OrthoDB" id="9809693at2"/>
<dbReference type="AlphaFoldDB" id="A0A2U8WE36"/>
<dbReference type="EMBL" id="CP029550">
    <property type="protein sequence ID" value="AWN43566.1"/>
    <property type="molecule type" value="Genomic_DNA"/>
</dbReference>
<accession>A0A2U8WE36</accession>
<keyword evidence="3" id="KW-1185">Reference proteome</keyword>